<dbReference type="STRING" id="1385521.N803_01160"/>
<organism evidence="1 2">
    <name type="scientific">Knoellia subterranea KCTC 19937</name>
    <dbReference type="NCBI Taxonomy" id="1385521"/>
    <lineage>
        <taxon>Bacteria</taxon>
        <taxon>Bacillati</taxon>
        <taxon>Actinomycetota</taxon>
        <taxon>Actinomycetes</taxon>
        <taxon>Micrococcales</taxon>
        <taxon>Intrasporangiaceae</taxon>
        <taxon>Knoellia</taxon>
    </lineage>
</organism>
<protein>
    <submittedName>
        <fullName evidence="1">Uncharacterized protein</fullName>
    </submittedName>
</protein>
<proteinExistence type="predicted"/>
<sequence>MLDTARFEDLLDAVAALDHALHHGMCDVAALEEEYDALESGVKGRARARLALDLADGRSESPGESLSRVQMFRLNLPRPELQVEVCDANGSIGFCDFGWGRTMGEFDGRQKYGTRKGMDQKELETVLWHEKRREDRIRATDRKMGRWVWSDAINPKRMERILAVQGVKAQAKNTWFTARQAALHPRNVDAA</sequence>
<dbReference type="EMBL" id="AVPK01000001">
    <property type="protein sequence ID" value="KGN39147.1"/>
    <property type="molecule type" value="Genomic_DNA"/>
</dbReference>
<dbReference type="Proteomes" id="UP000030011">
    <property type="component" value="Unassembled WGS sequence"/>
</dbReference>
<accession>A0A0A0JSU6</accession>
<keyword evidence="2" id="KW-1185">Reference proteome</keyword>
<comment type="caution">
    <text evidence="1">The sequence shown here is derived from an EMBL/GenBank/DDBJ whole genome shotgun (WGS) entry which is preliminary data.</text>
</comment>
<reference evidence="1 2" key="1">
    <citation type="submission" date="2013-08" db="EMBL/GenBank/DDBJ databases">
        <title>The genome sequence of Knoellia subterranea.</title>
        <authorList>
            <person name="Zhu W."/>
            <person name="Wang G."/>
        </authorList>
    </citation>
    <scope>NUCLEOTIDE SEQUENCE [LARGE SCALE GENOMIC DNA]</scope>
    <source>
        <strain evidence="1 2">KCTC 19937</strain>
    </source>
</reference>
<dbReference type="eggNOG" id="COG5340">
    <property type="taxonomic scope" value="Bacteria"/>
</dbReference>
<dbReference type="AlphaFoldDB" id="A0A0A0JSU6"/>
<name>A0A0A0JSU6_9MICO</name>
<gene>
    <name evidence="1" type="ORF">N803_01160</name>
</gene>
<evidence type="ECO:0000313" key="1">
    <source>
        <dbReference type="EMBL" id="KGN39147.1"/>
    </source>
</evidence>
<evidence type="ECO:0000313" key="2">
    <source>
        <dbReference type="Proteomes" id="UP000030011"/>
    </source>
</evidence>